<dbReference type="Gene3D" id="2.70.98.10">
    <property type="match status" value="1"/>
</dbReference>
<evidence type="ECO:0000256" key="5">
    <source>
        <dbReference type="ARBA" id="ARBA00014165"/>
    </source>
</evidence>
<comment type="catalytic activity">
    <reaction evidence="1 8">
        <text>alpha-D-glucose = beta-D-glucose</text>
        <dbReference type="Rhea" id="RHEA:10264"/>
        <dbReference type="ChEBI" id="CHEBI:15903"/>
        <dbReference type="ChEBI" id="CHEBI:17925"/>
        <dbReference type="EC" id="5.1.3.3"/>
    </reaction>
</comment>
<feature type="binding site" evidence="10">
    <location>
        <position position="247"/>
    </location>
    <ligand>
        <name>beta-D-galactose</name>
        <dbReference type="ChEBI" id="CHEBI:27667"/>
    </ligand>
</feature>
<evidence type="ECO:0000256" key="11">
    <source>
        <dbReference type="PIRSR" id="PIRSR005096-3"/>
    </source>
</evidence>
<dbReference type="EMBL" id="AJAT01000014">
    <property type="protein sequence ID" value="EOL44101.1"/>
    <property type="molecule type" value="Genomic_DNA"/>
</dbReference>
<dbReference type="PROSITE" id="PS00545">
    <property type="entry name" value="ALDOSE_1_EPIMERASE"/>
    <property type="match status" value="1"/>
</dbReference>
<dbReference type="GO" id="GO:0030246">
    <property type="term" value="F:carbohydrate binding"/>
    <property type="evidence" value="ECO:0007669"/>
    <property type="project" value="InterPro"/>
</dbReference>
<dbReference type="Pfam" id="PF01263">
    <property type="entry name" value="Aldose_epim"/>
    <property type="match status" value="1"/>
</dbReference>
<evidence type="ECO:0000256" key="6">
    <source>
        <dbReference type="ARBA" id="ARBA00023235"/>
    </source>
</evidence>
<dbReference type="RefSeq" id="WP_010768394.1">
    <property type="nucleotide sequence ID" value="NZ_ASWE01000003.1"/>
</dbReference>
<feature type="active site" description="Proton acceptor" evidence="9">
    <location>
        <position position="309"/>
    </location>
</feature>
<comment type="similarity">
    <text evidence="3 8">Belongs to the aldose epimerase family.</text>
</comment>
<dbReference type="InterPro" id="IPR008183">
    <property type="entry name" value="Aldose_1/G6P_1-epimerase"/>
</dbReference>
<dbReference type="OrthoDB" id="9779408at2"/>
<dbReference type="HOGENOM" id="CLU_031753_1_1_9"/>
<dbReference type="PANTHER" id="PTHR10091">
    <property type="entry name" value="ALDOSE-1-EPIMERASE"/>
    <property type="match status" value="1"/>
</dbReference>
<keyword evidence="6 8" id="KW-0413">Isomerase</keyword>
<evidence type="ECO:0000256" key="2">
    <source>
        <dbReference type="ARBA" id="ARBA00005028"/>
    </source>
</evidence>
<comment type="caution">
    <text evidence="12">The sequence shown here is derived from an EMBL/GenBank/DDBJ whole genome shotgun (WGS) entry which is preliminary data.</text>
</comment>
<dbReference type="GO" id="GO:0006006">
    <property type="term" value="P:glucose metabolic process"/>
    <property type="evidence" value="ECO:0007669"/>
    <property type="project" value="TreeGrafter"/>
</dbReference>
<dbReference type="InterPro" id="IPR018052">
    <property type="entry name" value="Ald1_epimerase_CS"/>
</dbReference>
<gene>
    <name evidence="12" type="ORF">UC3_01731</name>
</gene>
<dbReference type="STRING" id="154621.RV11_GL001848"/>
<dbReference type="InterPro" id="IPR015443">
    <property type="entry name" value="Aldose_1-epimerase"/>
</dbReference>
<dbReference type="eggNOG" id="COG2017">
    <property type="taxonomic scope" value="Bacteria"/>
</dbReference>
<evidence type="ECO:0000256" key="7">
    <source>
        <dbReference type="ARBA" id="ARBA00023277"/>
    </source>
</evidence>
<comment type="pathway">
    <text evidence="2 8">Carbohydrate metabolism; hexose metabolism.</text>
</comment>
<dbReference type="PIRSF" id="PIRSF005096">
    <property type="entry name" value="GALM"/>
    <property type="match status" value="1"/>
</dbReference>
<keyword evidence="13" id="KW-1185">Reference proteome</keyword>
<dbReference type="InterPro" id="IPR011013">
    <property type="entry name" value="Gal_mutarotase_sf_dom"/>
</dbReference>
<evidence type="ECO:0000256" key="10">
    <source>
        <dbReference type="PIRSR" id="PIRSR005096-2"/>
    </source>
</evidence>
<dbReference type="GO" id="GO:0004034">
    <property type="term" value="F:aldose 1-epimerase activity"/>
    <property type="evidence" value="ECO:0007669"/>
    <property type="project" value="UniProtKB-EC"/>
</dbReference>
<dbReference type="SUPFAM" id="SSF74650">
    <property type="entry name" value="Galactose mutarotase-like"/>
    <property type="match status" value="1"/>
</dbReference>
<dbReference type="InterPro" id="IPR047215">
    <property type="entry name" value="Galactose_mutarotase-like"/>
</dbReference>
<dbReference type="UniPathway" id="UPA00242"/>
<name>R3W8F4_9ENTE</name>
<dbReference type="CDD" id="cd09019">
    <property type="entry name" value="galactose_mutarotase_like"/>
    <property type="match status" value="1"/>
</dbReference>
<dbReference type="GO" id="GO:0033499">
    <property type="term" value="P:galactose catabolic process via UDP-galactose, Leloir pathway"/>
    <property type="evidence" value="ECO:0007669"/>
    <property type="project" value="TreeGrafter"/>
</dbReference>
<proteinExistence type="inferred from homology"/>
<sequence>MKISQRSFGEKATLFILENDNGYKLEVTDFGARVVNFMVPTQSGDKNIVLGFDSAEEYLEKDTYIGATIGRVAGRITKGQFEIDATAYQVVTQPEHGNTLHGGPNSFEEVYWAAKPFEDERGVHVTFTYTSPDGENGFPGNLDAQVTYTLTNKNEWQLNYEAKTDKATLYNPTNHVYFNLTGDVTKPTDTHKLQVAADKFVVVGDDTTATGEIRSVENTPFDFQTAQLMTQAYEADYEQNVLVDGLDHPFVFSKEASKPQATIVAPDESIRVEMTTTEPSVVIFTAQFGEDAPVMRGQQLAQHGGITLETQVLPGAVEFEGFGNIILRPSEVFKSETVYKVIAD</sequence>
<evidence type="ECO:0000256" key="3">
    <source>
        <dbReference type="ARBA" id="ARBA00006206"/>
    </source>
</evidence>
<dbReference type="InterPro" id="IPR014718">
    <property type="entry name" value="GH-type_carb-bd"/>
</dbReference>
<feature type="binding site" evidence="11">
    <location>
        <begin position="175"/>
        <end position="177"/>
    </location>
    <ligand>
        <name>beta-D-galactose</name>
        <dbReference type="ChEBI" id="CHEBI:27667"/>
    </ligand>
</feature>
<dbReference type="GO" id="GO:0005737">
    <property type="term" value="C:cytoplasm"/>
    <property type="evidence" value="ECO:0007669"/>
    <property type="project" value="TreeGrafter"/>
</dbReference>
<dbReference type="Proteomes" id="UP000013785">
    <property type="component" value="Unassembled WGS sequence"/>
</dbReference>
<dbReference type="NCBIfam" id="NF008277">
    <property type="entry name" value="PRK11055.1"/>
    <property type="match status" value="1"/>
</dbReference>
<feature type="active site" description="Proton donor" evidence="9">
    <location>
        <position position="175"/>
    </location>
</feature>
<evidence type="ECO:0000256" key="8">
    <source>
        <dbReference type="PIRNR" id="PIRNR005096"/>
    </source>
</evidence>
<evidence type="ECO:0000313" key="13">
    <source>
        <dbReference type="Proteomes" id="UP000013785"/>
    </source>
</evidence>
<dbReference type="EC" id="5.1.3.3" evidence="4 8"/>
<keyword evidence="7 8" id="KW-0119">Carbohydrate metabolism</keyword>
<reference evidence="12 13" key="1">
    <citation type="submission" date="2013-02" db="EMBL/GenBank/DDBJ databases">
        <title>The Genome Sequence of Enterococcus phoeniculicola BAA-412.</title>
        <authorList>
            <consortium name="The Broad Institute Genome Sequencing Platform"/>
            <consortium name="The Broad Institute Genome Sequencing Center for Infectious Disease"/>
            <person name="Earl A.M."/>
            <person name="Gilmore M.S."/>
            <person name="Lebreton F."/>
            <person name="Walker B."/>
            <person name="Young S.K."/>
            <person name="Zeng Q."/>
            <person name="Gargeya S."/>
            <person name="Fitzgerald M."/>
            <person name="Haas B."/>
            <person name="Abouelleil A."/>
            <person name="Alvarado L."/>
            <person name="Arachchi H.M."/>
            <person name="Berlin A.M."/>
            <person name="Chapman S.B."/>
            <person name="Dewar J."/>
            <person name="Goldberg J."/>
            <person name="Griggs A."/>
            <person name="Gujja S."/>
            <person name="Hansen M."/>
            <person name="Howarth C."/>
            <person name="Imamovic A."/>
            <person name="Larimer J."/>
            <person name="McCowan C."/>
            <person name="Murphy C."/>
            <person name="Neiman D."/>
            <person name="Pearson M."/>
            <person name="Priest M."/>
            <person name="Roberts A."/>
            <person name="Saif S."/>
            <person name="Shea T."/>
            <person name="Sisk P."/>
            <person name="Sykes S."/>
            <person name="Wortman J."/>
            <person name="Nusbaum C."/>
            <person name="Birren B."/>
        </authorList>
    </citation>
    <scope>NUCLEOTIDE SEQUENCE [LARGE SCALE GENOMIC DNA]</scope>
    <source>
        <strain evidence="12 13">ATCC BAA-412</strain>
    </source>
</reference>
<dbReference type="PANTHER" id="PTHR10091:SF0">
    <property type="entry name" value="GALACTOSE MUTAROTASE"/>
    <property type="match status" value="1"/>
</dbReference>
<accession>R3W8F4</accession>
<evidence type="ECO:0000256" key="9">
    <source>
        <dbReference type="PIRSR" id="PIRSR005096-1"/>
    </source>
</evidence>
<organism evidence="12 13">
    <name type="scientific">Enterococcus phoeniculicola ATCC BAA-412</name>
    <dbReference type="NCBI Taxonomy" id="1158610"/>
    <lineage>
        <taxon>Bacteria</taxon>
        <taxon>Bacillati</taxon>
        <taxon>Bacillota</taxon>
        <taxon>Bacilli</taxon>
        <taxon>Lactobacillales</taxon>
        <taxon>Enterococcaceae</taxon>
        <taxon>Enterococcus</taxon>
    </lineage>
</organism>
<evidence type="ECO:0000256" key="1">
    <source>
        <dbReference type="ARBA" id="ARBA00001614"/>
    </source>
</evidence>
<evidence type="ECO:0000256" key="4">
    <source>
        <dbReference type="ARBA" id="ARBA00013185"/>
    </source>
</evidence>
<dbReference type="PATRIC" id="fig|1158610.3.peg.1723"/>
<dbReference type="AlphaFoldDB" id="R3W8F4"/>
<evidence type="ECO:0000313" key="12">
    <source>
        <dbReference type="EMBL" id="EOL44101.1"/>
    </source>
</evidence>
<protein>
    <recommendedName>
        <fullName evidence="5 8">Aldose 1-epimerase</fullName>
        <ecNumber evidence="4 8">5.1.3.3</ecNumber>
    </recommendedName>
</protein>